<dbReference type="Gene3D" id="3.40.50.410">
    <property type="entry name" value="von Willebrand factor, type A domain"/>
    <property type="match status" value="1"/>
</dbReference>
<dbReference type="Pfam" id="PF25043">
    <property type="entry name" value="DUF7788"/>
    <property type="match status" value="1"/>
</dbReference>
<feature type="domain" description="DUF7788" evidence="2">
    <location>
        <begin position="328"/>
        <end position="507"/>
    </location>
</feature>
<evidence type="ECO:0008006" key="4">
    <source>
        <dbReference type="Google" id="ProtNLM"/>
    </source>
</evidence>
<protein>
    <recommendedName>
        <fullName evidence="4">TROVE domain-containing protein</fullName>
    </recommendedName>
</protein>
<proteinExistence type="predicted"/>
<evidence type="ECO:0000313" key="3">
    <source>
        <dbReference type="EMBL" id="QHU06760.1"/>
    </source>
</evidence>
<reference evidence="3" key="1">
    <citation type="journal article" date="2020" name="Nature">
        <title>Giant virus diversity and host interactions through global metagenomics.</title>
        <authorList>
            <person name="Schulz F."/>
            <person name="Roux S."/>
            <person name="Paez-Espino D."/>
            <person name="Jungbluth S."/>
            <person name="Walsh D.A."/>
            <person name="Denef V.J."/>
            <person name="McMahon K.D."/>
            <person name="Konstantinidis K.T."/>
            <person name="Eloe-Fadrosh E.A."/>
            <person name="Kyrpides N.C."/>
            <person name="Woyke T."/>
        </authorList>
    </citation>
    <scope>NUCLEOTIDE SEQUENCE</scope>
    <source>
        <strain evidence="3">GVMAG-S-1038524-41</strain>
    </source>
</reference>
<sequence length="538" mass="60544">MTSQSSNFAYAMAASATTANRAVSLATPDPSGESSGRLSLFFKSVRGLNVPRQYQYMVDASQESVTDAFLLAFHTRDCRGGKGERELGRRCLVWLFINYPRLFAKVAKLLPEYGRWDDVLQFFPGILDLSNIEFVRANYVSTVPTGKRLVVLRTLQTQMVQLFGRKLQEDLENMTQGKPCSLAAKWAPTEGDSLDSKSGVFKSLATEMKVSPRALRKQYLTPLRAYLKIVERFMCDREWDEIDYNKVPSCAMKRLKKSFEKHDETRFQEWRDALQKGDPKVAKVNAKQLQPHELVREMRTSCHADGVCAAQWKIMEEDCMKNGSLDNDIAVVDTSASMHSPDYLPYDVACAMGLLISKCSVGKFKHHVLTFNSVPAFAVIKDTPIYDRWRQLSSISWGGSTNLQATFELILNRGKECKLTQEDMPKRLWIISDMQFNKVNGYGAVTNFEAIEKMYAASGYTRPQIVFWNVNGSSSDFPVSVGDHGTALISGFSPSVMKAVLEGDDSFSPYGIMRKSLDSDRLQPVRLALGVEDEKNDE</sequence>
<dbReference type="InterPro" id="IPR011205">
    <property type="entry name" value="UCP015417_vWA"/>
</dbReference>
<evidence type="ECO:0000259" key="1">
    <source>
        <dbReference type="Pfam" id="PF11443"/>
    </source>
</evidence>
<dbReference type="PANTHER" id="PTHR31373">
    <property type="entry name" value="OS06G0652100 PROTEIN"/>
    <property type="match status" value="1"/>
</dbReference>
<feature type="domain" description="DUF2828" evidence="1">
    <location>
        <begin position="152"/>
        <end position="325"/>
    </location>
</feature>
<dbReference type="PANTHER" id="PTHR31373:SF27">
    <property type="entry name" value="TROVE DOMAIN-CONTAINING PROTEIN"/>
    <property type="match status" value="1"/>
</dbReference>
<dbReference type="SUPFAM" id="SSF53300">
    <property type="entry name" value="vWA-like"/>
    <property type="match status" value="1"/>
</dbReference>
<organism evidence="3">
    <name type="scientific">viral metagenome</name>
    <dbReference type="NCBI Taxonomy" id="1070528"/>
    <lineage>
        <taxon>unclassified sequences</taxon>
        <taxon>metagenomes</taxon>
        <taxon>organismal metagenomes</taxon>
    </lineage>
</organism>
<dbReference type="InterPro" id="IPR058580">
    <property type="entry name" value="DUF2828"/>
</dbReference>
<accession>A0A6C0JPY3</accession>
<dbReference type="EMBL" id="MN740667">
    <property type="protein sequence ID" value="QHU06760.1"/>
    <property type="molecule type" value="Genomic_DNA"/>
</dbReference>
<name>A0A6C0JPY3_9ZZZZ</name>
<dbReference type="AlphaFoldDB" id="A0A6C0JPY3"/>
<dbReference type="Pfam" id="PF11443">
    <property type="entry name" value="DUF2828"/>
    <property type="match status" value="1"/>
</dbReference>
<dbReference type="InterPro" id="IPR036465">
    <property type="entry name" value="vWFA_dom_sf"/>
</dbReference>
<dbReference type="InterPro" id="IPR056690">
    <property type="entry name" value="DUF7788"/>
</dbReference>
<evidence type="ECO:0000259" key="2">
    <source>
        <dbReference type="Pfam" id="PF25043"/>
    </source>
</evidence>